<feature type="compositionally biased region" description="Polar residues" evidence="3">
    <location>
        <begin position="144"/>
        <end position="153"/>
    </location>
</feature>
<reference evidence="4 5" key="1">
    <citation type="submission" date="2019-09" db="EMBL/GenBank/DDBJ databases">
        <title>Bird 10,000 Genomes (B10K) Project - Family phase.</title>
        <authorList>
            <person name="Zhang G."/>
        </authorList>
    </citation>
    <scope>NUCLEOTIDE SEQUENCE [LARGE SCALE GENOMIC DNA]</scope>
    <source>
        <strain evidence="4">B10K-DU-001-43</strain>
        <tissue evidence="4">Muscle</tissue>
    </source>
</reference>
<feature type="compositionally biased region" description="Basic and acidic residues" evidence="3">
    <location>
        <begin position="51"/>
        <end position="64"/>
    </location>
</feature>
<dbReference type="Gene3D" id="3.30.1120.90">
    <property type="entry name" value="Nucleosome assembly protein"/>
    <property type="match status" value="1"/>
</dbReference>
<sequence length="439" mass="49157">VETPEEGMETPVRAVKTPEEGLKTPRRTVETPEERLEVPEKGMETAIRGVETIEKGMETPEKGMETPVRGLEIPQGGIEPTKDTPQKGMETTKDVLEITKKGLETTKDELETARDAKGVLETTDSLKENLETTREATGDLETNVPPTSGGLKTTSRRKAGLKTPRRLRGSVEAAESLDWGRSRSGDLETTREGLEQSRDGVGIPEPMEIPDTPGIPLPKSQASEESVVILLGEEEEEEEEVEVEVEHSGDPGWYLVALDALQVRLEAMKEQTARAIQQIQAQFRKRSRPHLRRRNRLIQHIPSFWVTAFLNHPQLSAMISDRDEDALSYMTNLQVSWGRVGGCPGGIWSPLPKVTQVGLQVEEFGQSHPGYRIRFFFSINPYFQNDVLAKEFMRGPSGHLVSHSTPIRWWQGQNPCSQPHKDPLAPRSFFAWFGDHSFP</sequence>
<dbReference type="Proteomes" id="UP000520463">
    <property type="component" value="Unassembled WGS sequence"/>
</dbReference>
<evidence type="ECO:0000313" key="4">
    <source>
        <dbReference type="EMBL" id="NXK90025.1"/>
    </source>
</evidence>
<dbReference type="InterPro" id="IPR037231">
    <property type="entry name" value="NAP-like_sf"/>
</dbReference>
<feature type="compositionally biased region" description="Basic and acidic residues" evidence="3">
    <location>
        <begin position="16"/>
        <end position="43"/>
    </location>
</feature>
<protein>
    <submittedName>
        <fullName evidence="4">TSYL2 protein</fullName>
    </submittedName>
</protein>
<feature type="region of interest" description="Disordered" evidence="3">
    <location>
        <begin position="1"/>
        <end position="88"/>
    </location>
</feature>
<dbReference type="AlphaFoldDB" id="A0A7L0NAL7"/>
<dbReference type="Pfam" id="PF00956">
    <property type="entry name" value="NAP"/>
    <property type="match status" value="1"/>
</dbReference>
<dbReference type="SUPFAM" id="SSF57997">
    <property type="entry name" value="Tropomyosin"/>
    <property type="match status" value="1"/>
</dbReference>
<evidence type="ECO:0000256" key="1">
    <source>
        <dbReference type="ARBA" id="ARBA00009947"/>
    </source>
</evidence>
<gene>
    <name evidence="4" type="primary">Tspyl2</name>
    <name evidence="4" type="ORF">FORRUF_R15141</name>
</gene>
<dbReference type="OrthoDB" id="19419at2759"/>
<comment type="similarity">
    <text evidence="1 2">Belongs to the nucleosome assembly protein (NAP) family.</text>
</comment>
<feature type="region of interest" description="Disordered" evidence="3">
    <location>
        <begin position="133"/>
        <end position="205"/>
    </location>
</feature>
<dbReference type="EMBL" id="VXAU01002150">
    <property type="protein sequence ID" value="NXK90025.1"/>
    <property type="molecule type" value="Genomic_DNA"/>
</dbReference>
<feature type="compositionally biased region" description="Basic residues" evidence="3">
    <location>
        <begin position="154"/>
        <end position="168"/>
    </location>
</feature>
<feature type="compositionally biased region" description="Basic and acidic residues" evidence="3">
    <location>
        <begin position="178"/>
        <end position="198"/>
    </location>
</feature>
<organism evidence="4 5">
    <name type="scientific">Formicarius rufipectus</name>
    <dbReference type="NCBI Taxonomy" id="1118560"/>
    <lineage>
        <taxon>Eukaryota</taxon>
        <taxon>Metazoa</taxon>
        <taxon>Chordata</taxon>
        <taxon>Craniata</taxon>
        <taxon>Vertebrata</taxon>
        <taxon>Euteleostomi</taxon>
        <taxon>Archelosauria</taxon>
        <taxon>Archosauria</taxon>
        <taxon>Dinosauria</taxon>
        <taxon>Saurischia</taxon>
        <taxon>Theropoda</taxon>
        <taxon>Coelurosauria</taxon>
        <taxon>Aves</taxon>
        <taxon>Neognathae</taxon>
        <taxon>Neoaves</taxon>
        <taxon>Telluraves</taxon>
        <taxon>Australaves</taxon>
        <taxon>Passeriformes</taxon>
        <taxon>Formicariidae</taxon>
        <taxon>Formicarius</taxon>
    </lineage>
</organism>
<dbReference type="PANTHER" id="PTHR11875">
    <property type="entry name" value="TESTIS-SPECIFIC Y-ENCODED PROTEIN"/>
    <property type="match status" value="1"/>
</dbReference>
<name>A0A7L0NAL7_9PASS</name>
<keyword evidence="5" id="KW-1185">Reference proteome</keyword>
<dbReference type="Gene3D" id="1.20.5.1500">
    <property type="match status" value="1"/>
</dbReference>
<evidence type="ECO:0000256" key="2">
    <source>
        <dbReference type="RuleBase" id="RU003876"/>
    </source>
</evidence>
<evidence type="ECO:0000313" key="5">
    <source>
        <dbReference type="Proteomes" id="UP000520463"/>
    </source>
</evidence>
<accession>A0A7L0NAL7</accession>
<feature type="non-terminal residue" evidence="4">
    <location>
        <position position="439"/>
    </location>
</feature>
<comment type="caution">
    <text evidence="4">The sequence shown here is derived from an EMBL/GenBank/DDBJ whole genome shotgun (WGS) entry which is preliminary data.</text>
</comment>
<dbReference type="GO" id="GO:0005634">
    <property type="term" value="C:nucleus"/>
    <property type="evidence" value="ECO:0007669"/>
    <property type="project" value="InterPro"/>
</dbReference>
<dbReference type="GO" id="GO:0006334">
    <property type="term" value="P:nucleosome assembly"/>
    <property type="evidence" value="ECO:0007669"/>
    <property type="project" value="InterPro"/>
</dbReference>
<feature type="non-terminal residue" evidence="4">
    <location>
        <position position="1"/>
    </location>
</feature>
<dbReference type="SUPFAM" id="SSF143113">
    <property type="entry name" value="NAP-like"/>
    <property type="match status" value="1"/>
</dbReference>
<evidence type="ECO:0000256" key="3">
    <source>
        <dbReference type="SAM" id="MobiDB-lite"/>
    </source>
</evidence>
<dbReference type="InterPro" id="IPR002164">
    <property type="entry name" value="NAP_family"/>
</dbReference>
<proteinExistence type="inferred from homology"/>